<comment type="caution">
    <text evidence="2">The sequence shown here is derived from an EMBL/GenBank/DDBJ whole genome shotgun (WGS) entry which is preliminary data.</text>
</comment>
<sequence>VDGRWTSWSSWSTCGPDCKHHRRRTCTSPSPSNGGKYCPGRDLTSANCTGGMCHVGKEDMVNYDGAQLAEE</sequence>
<accession>A0AAD7Z5S9</accession>
<dbReference type="PANTHER" id="PTHR16311:SF3">
    <property type="entry name" value="THROMBOSPONDIN TYPE-1 DOMAIN-CONTAINING PROTEIN 1"/>
    <property type="match status" value="1"/>
</dbReference>
<dbReference type="Proteomes" id="UP001233999">
    <property type="component" value="Unassembled WGS sequence"/>
</dbReference>
<feature type="non-terminal residue" evidence="2">
    <location>
        <position position="71"/>
    </location>
</feature>
<evidence type="ECO:0000313" key="2">
    <source>
        <dbReference type="EMBL" id="KAJ9574624.1"/>
    </source>
</evidence>
<protein>
    <submittedName>
        <fullName evidence="2">Uncharacterized protein</fullName>
    </submittedName>
</protein>
<dbReference type="InterPro" id="IPR036383">
    <property type="entry name" value="TSP1_rpt_sf"/>
</dbReference>
<feature type="non-terminal residue" evidence="2">
    <location>
        <position position="1"/>
    </location>
</feature>
<keyword evidence="1" id="KW-1015">Disulfide bond</keyword>
<evidence type="ECO:0000256" key="1">
    <source>
        <dbReference type="ARBA" id="ARBA00023157"/>
    </source>
</evidence>
<dbReference type="EMBL" id="JASPKZ010010272">
    <property type="protein sequence ID" value="KAJ9574624.1"/>
    <property type="molecule type" value="Genomic_DNA"/>
</dbReference>
<proteinExistence type="predicted"/>
<dbReference type="SMART" id="SM00209">
    <property type="entry name" value="TSP1"/>
    <property type="match status" value="1"/>
</dbReference>
<reference evidence="2" key="2">
    <citation type="submission" date="2023-05" db="EMBL/GenBank/DDBJ databases">
        <authorList>
            <person name="Fouks B."/>
        </authorList>
    </citation>
    <scope>NUCLEOTIDE SEQUENCE</scope>
    <source>
        <strain evidence="2">Stay&amp;Tobe</strain>
        <tissue evidence="2">Testes</tissue>
    </source>
</reference>
<name>A0AAD7Z5S9_DIPPU</name>
<dbReference type="GO" id="GO:0071944">
    <property type="term" value="C:cell periphery"/>
    <property type="evidence" value="ECO:0007669"/>
    <property type="project" value="TreeGrafter"/>
</dbReference>
<organism evidence="2 3">
    <name type="scientific">Diploptera punctata</name>
    <name type="common">Pacific beetle cockroach</name>
    <dbReference type="NCBI Taxonomy" id="6984"/>
    <lineage>
        <taxon>Eukaryota</taxon>
        <taxon>Metazoa</taxon>
        <taxon>Ecdysozoa</taxon>
        <taxon>Arthropoda</taxon>
        <taxon>Hexapoda</taxon>
        <taxon>Insecta</taxon>
        <taxon>Pterygota</taxon>
        <taxon>Neoptera</taxon>
        <taxon>Polyneoptera</taxon>
        <taxon>Dictyoptera</taxon>
        <taxon>Blattodea</taxon>
        <taxon>Blaberoidea</taxon>
        <taxon>Blaberidae</taxon>
        <taxon>Diplopterinae</taxon>
        <taxon>Diploptera</taxon>
    </lineage>
</organism>
<dbReference type="InterPro" id="IPR038877">
    <property type="entry name" value="THSD1"/>
</dbReference>
<reference evidence="2" key="1">
    <citation type="journal article" date="2023" name="IScience">
        <title>Live-bearing cockroach genome reveals convergent evolutionary mechanisms linked to viviparity in insects and beyond.</title>
        <authorList>
            <person name="Fouks B."/>
            <person name="Harrison M.C."/>
            <person name="Mikhailova A.A."/>
            <person name="Marchal E."/>
            <person name="English S."/>
            <person name="Carruthers M."/>
            <person name="Jennings E.C."/>
            <person name="Chiamaka E.L."/>
            <person name="Frigard R.A."/>
            <person name="Pippel M."/>
            <person name="Attardo G.M."/>
            <person name="Benoit J.B."/>
            <person name="Bornberg-Bauer E."/>
            <person name="Tobe S.S."/>
        </authorList>
    </citation>
    <scope>NUCLEOTIDE SEQUENCE</scope>
    <source>
        <strain evidence="2">Stay&amp;Tobe</strain>
    </source>
</reference>
<dbReference type="FunFam" id="2.20.100.10:FF:000002">
    <property type="entry name" value="Unc-5 netrin receptor C"/>
    <property type="match status" value="1"/>
</dbReference>
<dbReference type="Gene3D" id="2.20.100.10">
    <property type="entry name" value="Thrombospondin type-1 (TSP1) repeat"/>
    <property type="match status" value="1"/>
</dbReference>
<keyword evidence="3" id="KW-1185">Reference proteome</keyword>
<gene>
    <name evidence="2" type="ORF">L9F63_008156</name>
</gene>
<dbReference type="AlphaFoldDB" id="A0AAD7Z5S9"/>
<evidence type="ECO:0000313" key="3">
    <source>
        <dbReference type="Proteomes" id="UP001233999"/>
    </source>
</evidence>
<dbReference type="InterPro" id="IPR000884">
    <property type="entry name" value="TSP1_rpt"/>
</dbReference>
<dbReference type="SUPFAM" id="SSF82895">
    <property type="entry name" value="TSP-1 type 1 repeat"/>
    <property type="match status" value="1"/>
</dbReference>
<dbReference type="PROSITE" id="PS50092">
    <property type="entry name" value="TSP1"/>
    <property type="match status" value="1"/>
</dbReference>
<dbReference type="PANTHER" id="PTHR16311">
    <property type="entry name" value="THROMBOSPONDIN TYPE I DOMAIN-CONTAINING 1"/>
    <property type="match status" value="1"/>
</dbReference>